<dbReference type="Proteomes" id="UP000013520">
    <property type="component" value="Chromosome"/>
</dbReference>
<reference evidence="2 3" key="1">
    <citation type="submission" date="2012-01" db="EMBL/GenBank/DDBJ databases">
        <title>Complete sequence of Desulfotomaculum gibsoniae DSM 7213.</title>
        <authorList>
            <consortium name="US DOE Joint Genome Institute"/>
            <person name="Lucas S."/>
            <person name="Han J."/>
            <person name="Lapidus A."/>
            <person name="Cheng J.-F."/>
            <person name="Goodwin L."/>
            <person name="Pitluck S."/>
            <person name="Peters L."/>
            <person name="Ovchinnikova G."/>
            <person name="Teshima H."/>
            <person name="Detter J.C."/>
            <person name="Han C."/>
            <person name="Tapia R."/>
            <person name="Land M."/>
            <person name="Hauser L."/>
            <person name="Kyrpides N."/>
            <person name="Ivanova N."/>
            <person name="Pagani I."/>
            <person name="Parshina S."/>
            <person name="Plugge C."/>
            <person name="Muyzer G."/>
            <person name="Kuever J."/>
            <person name="Ivanova A."/>
            <person name="Nazina T."/>
            <person name="Klenk H.-P."/>
            <person name="Brambilla E."/>
            <person name="Spring S."/>
            <person name="Stams A.F."/>
            <person name="Woyke T."/>
        </authorList>
    </citation>
    <scope>NUCLEOTIDE SEQUENCE [LARGE SCALE GENOMIC DNA]</scope>
    <source>
        <strain evidence="2 3">DSM 7213</strain>
    </source>
</reference>
<dbReference type="Pfam" id="PF13614">
    <property type="entry name" value="AAA_31"/>
    <property type="match status" value="1"/>
</dbReference>
<dbReference type="EMBL" id="CP003273">
    <property type="protein sequence ID" value="AGL03906.1"/>
    <property type="molecule type" value="Genomic_DNA"/>
</dbReference>
<dbReference type="eggNOG" id="COG1192">
    <property type="taxonomic scope" value="Bacteria"/>
</dbReference>
<dbReference type="CDD" id="cd02042">
    <property type="entry name" value="ParAB_family"/>
    <property type="match status" value="1"/>
</dbReference>
<dbReference type="SUPFAM" id="SSF52540">
    <property type="entry name" value="P-loop containing nucleoside triphosphate hydrolases"/>
    <property type="match status" value="1"/>
</dbReference>
<dbReference type="Gene3D" id="3.40.50.300">
    <property type="entry name" value="P-loop containing nucleotide triphosphate hydrolases"/>
    <property type="match status" value="1"/>
</dbReference>
<evidence type="ECO:0000313" key="2">
    <source>
        <dbReference type="EMBL" id="AGL03906.1"/>
    </source>
</evidence>
<dbReference type="InterPro" id="IPR027417">
    <property type="entry name" value="P-loop_NTPase"/>
</dbReference>
<name>R4KWB0_9FIRM</name>
<keyword evidence="3" id="KW-1185">Reference proteome</keyword>
<sequence>MIVVSFFNNKGGVGKTTLSINIASFIAFKYQKKVLFIDADPQSNSTQNILNDDYRDDVYKKDSDKTTLLSYLQPLLMGEPEINKNNRPLLKETNRFNFELIPGHPRVSLIEDILSEAWTNCNGGKIGGFRITNWLTSLKSIFDKEYDLLFIDLGPSLGALNRSILLNSDYFISPMGCDIFSLMGIENIATWIYSWQASYVRSVKFLEESYPKEKDMYPITLDISNKFRFLGFSVQQYITKVIGGERRGIRAYEEIMVEIPSIINRNLSWLFPKGLQIDDLVLGNIPHLYSLVPLAQSNHCPIHDLKTPDGIVGNHFKMVRQYSELMEDMCIKLLRNMGELYE</sequence>
<dbReference type="STRING" id="767817.Desgi_4680"/>
<dbReference type="AlphaFoldDB" id="R4KWB0"/>
<feature type="domain" description="AAA" evidence="1">
    <location>
        <begin position="3"/>
        <end position="198"/>
    </location>
</feature>
<dbReference type="InterPro" id="IPR025669">
    <property type="entry name" value="AAA_dom"/>
</dbReference>
<gene>
    <name evidence="2" type="ORF">Desgi_4680</name>
</gene>
<dbReference type="InterPro" id="IPR050678">
    <property type="entry name" value="DNA_Partitioning_ATPase"/>
</dbReference>
<evidence type="ECO:0000259" key="1">
    <source>
        <dbReference type="Pfam" id="PF13614"/>
    </source>
</evidence>
<dbReference type="KEGG" id="dgi:Desgi_4680"/>
<dbReference type="HOGENOM" id="CLU_037612_2_0_9"/>
<evidence type="ECO:0000313" key="3">
    <source>
        <dbReference type="Proteomes" id="UP000013520"/>
    </source>
</evidence>
<proteinExistence type="predicted"/>
<accession>R4KWB0</accession>
<protein>
    <submittedName>
        <fullName evidence="2">ATPase involved in chromosome partitioning</fullName>
    </submittedName>
</protein>
<dbReference type="PANTHER" id="PTHR13696:SF52">
    <property type="entry name" value="PARA FAMILY PROTEIN CT_582"/>
    <property type="match status" value="1"/>
</dbReference>
<dbReference type="OrthoDB" id="9815116at2"/>
<dbReference type="RefSeq" id="WP_006522250.1">
    <property type="nucleotide sequence ID" value="NC_021184.1"/>
</dbReference>
<dbReference type="PANTHER" id="PTHR13696">
    <property type="entry name" value="P-LOOP CONTAINING NUCLEOSIDE TRIPHOSPHATE HYDROLASE"/>
    <property type="match status" value="1"/>
</dbReference>
<organism evidence="2 3">
    <name type="scientific">Desulfoscipio gibsoniae DSM 7213</name>
    <dbReference type="NCBI Taxonomy" id="767817"/>
    <lineage>
        <taxon>Bacteria</taxon>
        <taxon>Bacillati</taxon>
        <taxon>Bacillota</taxon>
        <taxon>Clostridia</taxon>
        <taxon>Eubacteriales</taxon>
        <taxon>Desulfallaceae</taxon>
        <taxon>Desulfoscipio</taxon>
    </lineage>
</organism>